<organism evidence="1">
    <name type="scientific">marine metagenome</name>
    <dbReference type="NCBI Taxonomy" id="408172"/>
    <lineage>
        <taxon>unclassified sequences</taxon>
        <taxon>metagenomes</taxon>
        <taxon>ecological metagenomes</taxon>
    </lineage>
</organism>
<dbReference type="EMBL" id="UINC01145404">
    <property type="protein sequence ID" value="SVD35507.1"/>
    <property type="molecule type" value="Genomic_DNA"/>
</dbReference>
<dbReference type="GO" id="GO:0008927">
    <property type="term" value="F:mannonate dehydratase activity"/>
    <property type="evidence" value="ECO:0007669"/>
    <property type="project" value="InterPro"/>
</dbReference>
<evidence type="ECO:0008006" key="2">
    <source>
        <dbReference type="Google" id="ProtNLM"/>
    </source>
</evidence>
<dbReference type="GO" id="GO:0006064">
    <property type="term" value="P:glucuronate catabolic process"/>
    <property type="evidence" value="ECO:0007669"/>
    <property type="project" value="InterPro"/>
</dbReference>
<sequence length="109" mass="12323">MKIGLGLYPHLLTEESYRFACQAGVTHVVAHLPGFARRDGRGLPAEKMWTADELAELKEEMNSHGLEFAAIENFDVEHWYDVLIDGPRRDEQMEGLQQLLRVMGELGIG</sequence>
<proteinExistence type="predicted"/>
<dbReference type="Gene3D" id="3.20.20.150">
    <property type="entry name" value="Divalent-metal-dependent TIM barrel enzymes"/>
    <property type="match status" value="1"/>
</dbReference>
<accession>A0A382UN60</accession>
<dbReference type="InterPro" id="IPR004628">
    <property type="entry name" value="Man_deHydtase"/>
</dbReference>
<dbReference type="AlphaFoldDB" id="A0A382UN60"/>
<name>A0A382UN60_9ZZZZ</name>
<dbReference type="Pfam" id="PF03786">
    <property type="entry name" value="UxuA"/>
    <property type="match status" value="1"/>
</dbReference>
<gene>
    <name evidence="1" type="ORF">METZ01_LOCUS388361</name>
</gene>
<reference evidence="1" key="1">
    <citation type="submission" date="2018-05" db="EMBL/GenBank/DDBJ databases">
        <authorList>
            <person name="Lanie J.A."/>
            <person name="Ng W.-L."/>
            <person name="Kazmierczak K.M."/>
            <person name="Andrzejewski T.M."/>
            <person name="Davidsen T.M."/>
            <person name="Wayne K.J."/>
            <person name="Tettelin H."/>
            <person name="Glass J.I."/>
            <person name="Rusch D."/>
            <person name="Podicherti R."/>
            <person name="Tsui H.-C.T."/>
            <person name="Winkler M.E."/>
        </authorList>
    </citation>
    <scope>NUCLEOTIDE SEQUENCE</scope>
</reference>
<feature type="non-terminal residue" evidence="1">
    <location>
        <position position="109"/>
    </location>
</feature>
<protein>
    <recommendedName>
        <fullName evidence="2">Xylose isomerase-like TIM barrel domain-containing protein</fullName>
    </recommendedName>
</protein>
<dbReference type="InterPro" id="IPR036237">
    <property type="entry name" value="Xyl_isomerase-like_sf"/>
</dbReference>
<evidence type="ECO:0000313" key="1">
    <source>
        <dbReference type="EMBL" id="SVD35507.1"/>
    </source>
</evidence>
<dbReference type="SUPFAM" id="SSF51658">
    <property type="entry name" value="Xylose isomerase-like"/>
    <property type="match status" value="1"/>
</dbReference>